<dbReference type="GO" id="GO:0046872">
    <property type="term" value="F:metal ion binding"/>
    <property type="evidence" value="ECO:0007669"/>
    <property type="project" value="UniProtKB-KW"/>
</dbReference>
<dbReference type="InterPro" id="IPR051459">
    <property type="entry name" value="Cytochrome_c-type_DH"/>
</dbReference>
<dbReference type="InterPro" id="IPR036909">
    <property type="entry name" value="Cyt_c-like_dom_sf"/>
</dbReference>
<dbReference type="Proteomes" id="UP000184522">
    <property type="component" value="Unassembled WGS sequence"/>
</dbReference>
<name>A0A1M5JQ25_9FLAO</name>
<dbReference type="GO" id="GO:0020037">
    <property type="term" value="F:heme binding"/>
    <property type="evidence" value="ECO:0007669"/>
    <property type="project" value="InterPro"/>
</dbReference>
<evidence type="ECO:0000313" key="7">
    <source>
        <dbReference type="Proteomes" id="UP000184522"/>
    </source>
</evidence>
<accession>A0A1M5JQ25</accession>
<dbReference type="STRING" id="1089305.SAMN05444148_0103"/>
<sequence length="147" mass="16065">MKSAKIFVISILLSSLTLSCKNDSSKNVSYGKSNDKSSLEQSIDRGKLVYDDLCITCHMANGEGVPNVFPPLANSDYLKNNQIQSIKGIKYGQKGEIVVNGKTYNGVMAAMGLEDDEVADVMNYINNSWGNNFGKEVTVEEVTKVTK</sequence>
<dbReference type="InterPro" id="IPR009056">
    <property type="entry name" value="Cyt_c-like_dom"/>
</dbReference>
<dbReference type="PANTHER" id="PTHR35008">
    <property type="entry name" value="BLL4482 PROTEIN-RELATED"/>
    <property type="match status" value="1"/>
</dbReference>
<dbReference type="AlphaFoldDB" id="A0A1M5JQ25"/>
<proteinExistence type="predicted"/>
<evidence type="ECO:0000256" key="2">
    <source>
        <dbReference type="ARBA" id="ARBA00022723"/>
    </source>
</evidence>
<dbReference type="PANTHER" id="PTHR35008:SF8">
    <property type="entry name" value="ALCOHOL DEHYDROGENASE CYTOCHROME C SUBUNIT"/>
    <property type="match status" value="1"/>
</dbReference>
<feature type="domain" description="Cytochrome c" evidence="5">
    <location>
        <begin position="41"/>
        <end position="129"/>
    </location>
</feature>
<keyword evidence="1 4" id="KW-0349">Heme</keyword>
<evidence type="ECO:0000313" key="6">
    <source>
        <dbReference type="EMBL" id="SHG42379.1"/>
    </source>
</evidence>
<reference evidence="7" key="1">
    <citation type="submission" date="2016-11" db="EMBL/GenBank/DDBJ databases">
        <authorList>
            <person name="Varghese N."/>
            <person name="Submissions S."/>
        </authorList>
    </citation>
    <scope>NUCLEOTIDE SEQUENCE [LARGE SCALE GENOMIC DNA]</scope>
    <source>
        <strain evidence="7">DSM 25330</strain>
    </source>
</reference>
<evidence type="ECO:0000259" key="5">
    <source>
        <dbReference type="PROSITE" id="PS51007"/>
    </source>
</evidence>
<dbReference type="GO" id="GO:0009055">
    <property type="term" value="F:electron transfer activity"/>
    <property type="evidence" value="ECO:0007669"/>
    <property type="project" value="InterPro"/>
</dbReference>
<dbReference type="PROSITE" id="PS51257">
    <property type="entry name" value="PROKAR_LIPOPROTEIN"/>
    <property type="match status" value="1"/>
</dbReference>
<dbReference type="OrthoDB" id="9811395at2"/>
<dbReference type="RefSeq" id="WP_083573282.1">
    <property type="nucleotide sequence ID" value="NZ_FQWS01000001.1"/>
</dbReference>
<dbReference type="SUPFAM" id="SSF46626">
    <property type="entry name" value="Cytochrome c"/>
    <property type="match status" value="1"/>
</dbReference>
<keyword evidence="7" id="KW-1185">Reference proteome</keyword>
<evidence type="ECO:0000256" key="1">
    <source>
        <dbReference type="ARBA" id="ARBA00022617"/>
    </source>
</evidence>
<keyword evidence="2 4" id="KW-0479">Metal-binding</keyword>
<dbReference type="Pfam" id="PF00034">
    <property type="entry name" value="Cytochrom_C"/>
    <property type="match status" value="1"/>
</dbReference>
<protein>
    <submittedName>
        <fullName evidence="6">Cytochrome c</fullName>
    </submittedName>
</protein>
<dbReference type="PROSITE" id="PS51007">
    <property type="entry name" value="CYTC"/>
    <property type="match status" value="1"/>
</dbReference>
<gene>
    <name evidence="6" type="ORF">SAMN05444148_0103</name>
</gene>
<dbReference type="EMBL" id="FQWS01000001">
    <property type="protein sequence ID" value="SHG42379.1"/>
    <property type="molecule type" value="Genomic_DNA"/>
</dbReference>
<keyword evidence="3 4" id="KW-0408">Iron</keyword>
<dbReference type="Gene3D" id="1.10.760.10">
    <property type="entry name" value="Cytochrome c-like domain"/>
    <property type="match status" value="1"/>
</dbReference>
<evidence type="ECO:0000256" key="3">
    <source>
        <dbReference type="ARBA" id="ARBA00023004"/>
    </source>
</evidence>
<evidence type="ECO:0000256" key="4">
    <source>
        <dbReference type="PROSITE-ProRule" id="PRU00433"/>
    </source>
</evidence>
<organism evidence="6 7">
    <name type="scientific">Winogradskyella jejuensis</name>
    <dbReference type="NCBI Taxonomy" id="1089305"/>
    <lineage>
        <taxon>Bacteria</taxon>
        <taxon>Pseudomonadati</taxon>
        <taxon>Bacteroidota</taxon>
        <taxon>Flavobacteriia</taxon>
        <taxon>Flavobacteriales</taxon>
        <taxon>Flavobacteriaceae</taxon>
        <taxon>Winogradskyella</taxon>
    </lineage>
</organism>